<reference evidence="1 2" key="1">
    <citation type="journal article" date="2006" name="Proc. Natl. Acad. Sci. U.S.A.">
        <title>Burkholderia xenovorans LB400 harbors a multi-replicon, 9.73-Mbp genome shaped for versatility.</title>
        <authorList>
            <person name="Chain P.S."/>
            <person name="Denef V.J."/>
            <person name="Konstantinidis K.T."/>
            <person name="Vergez L.M."/>
            <person name="Agullo L."/>
            <person name="Reyes V.L."/>
            <person name="Hauser L."/>
            <person name="Cordova M."/>
            <person name="Gomez L."/>
            <person name="Gonzalez M."/>
            <person name="Land M."/>
            <person name="Lao V."/>
            <person name="Larimer F."/>
            <person name="LiPuma J.J."/>
            <person name="Mahenthiralingam E."/>
            <person name="Malfatti S.A."/>
            <person name="Marx C.J."/>
            <person name="Parnell J.J."/>
            <person name="Ramette A."/>
            <person name="Richardson P."/>
            <person name="Seeger M."/>
            <person name="Smith D."/>
            <person name="Spilker T."/>
            <person name="Sul W.J."/>
            <person name="Tsoi T.V."/>
            <person name="Ulrich L.E."/>
            <person name="Zhulin I.B."/>
            <person name="Tiedje J.M."/>
        </authorList>
    </citation>
    <scope>NUCLEOTIDE SEQUENCE [LARGE SCALE GENOMIC DNA]</scope>
    <source>
        <strain evidence="1 2">LB400</strain>
    </source>
</reference>
<gene>
    <name evidence="1" type="ORF">Bxe_B1960</name>
</gene>
<dbReference type="AlphaFoldDB" id="Q13PG7"/>
<keyword evidence="2" id="KW-1185">Reference proteome</keyword>
<sequence>MVCGRADAPSAPDRIVSTETLAEGFLRQRTRPSEQRRGDWDQFSHVEIGYARGPLLVFVIVLPYSRDIYSALSSLRRGWRTSCVATSARSVTAPMEALDNAATFAPECEDVRR</sequence>
<evidence type="ECO:0000313" key="2">
    <source>
        <dbReference type="Proteomes" id="UP000001817"/>
    </source>
</evidence>
<dbReference type="EMBL" id="CP000271">
    <property type="protein sequence ID" value="ABE34022.1"/>
    <property type="molecule type" value="Genomic_DNA"/>
</dbReference>
<proteinExistence type="predicted"/>
<dbReference type="Proteomes" id="UP000001817">
    <property type="component" value="Chromosome 2"/>
</dbReference>
<protein>
    <submittedName>
        <fullName evidence="1">Uncharacterized protein</fullName>
    </submittedName>
</protein>
<organism evidence="1 2">
    <name type="scientific">Paraburkholderia xenovorans (strain LB400)</name>
    <dbReference type="NCBI Taxonomy" id="266265"/>
    <lineage>
        <taxon>Bacteria</taxon>
        <taxon>Pseudomonadati</taxon>
        <taxon>Pseudomonadota</taxon>
        <taxon>Betaproteobacteria</taxon>
        <taxon>Burkholderiales</taxon>
        <taxon>Burkholderiaceae</taxon>
        <taxon>Paraburkholderia</taxon>
    </lineage>
</organism>
<evidence type="ECO:0000313" key="1">
    <source>
        <dbReference type="EMBL" id="ABE34022.1"/>
    </source>
</evidence>
<accession>Q13PG7</accession>
<name>Q13PG7_PARXL</name>
<dbReference type="KEGG" id="bxe:Bxe_B1960"/>